<evidence type="ECO:0008006" key="5">
    <source>
        <dbReference type="Google" id="ProtNLM"/>
    </source>
</evidence>
<proteinExistence type="predicted"/>
<feature type="domain" description="GmrSD restriction endonucleases C-terminal" evidence="2">
    <location>
        <begin position="421"/>
        <end position="540"/>
    </location>
</feature>
<comment type="caution">
    <text evidence="3">The sequence shown here is derived from an EMBL/GenBank/DDBJ whole genome shotgun (WGS) entry which is preliminary data.</text>
</comment>
<evidence type="ECO:0000313" key="4">
    <source>
        <dbReference type="Proteomes" id="UP000628854"/>
    </source>
</evidence>
<name>A0ABQ1JGX7_9PROT</name>
<organism evidence="3 4">
    <name type="scientific">Henriciella pelagia</name>
    <dbReference type="NCBI Taxonomy" id="1977912"/>
    <lineage>
        <taxon>Bacteria</taxon>
        <taxon>Pseudomonadati</taxon>
        <taxon>Pseudomonadota</taxon>
        <taxon>Alphaproteobacteria</taxon>
        <taxon>Hyphomonadales</taxon>
        <taxon>Hyphomonadaceae</taxon>
        <taxon>Henriciella</taxon>
    </lineage>
</organism>
<evidence type="ECO:0000313" key="3">
    <source>
        <dbReference type="EMBL" id="GGB66600.1"/>
    </source>
</evidence>
<dbReference type="Pfam" id="PF03235">
    <property type="entry name" value="GmrSD_N"/>
    <property type="match status" value="1"/>
</dbReference>
<dbReference type="EMBL" id="BMKF01000001">
    <property type="protein sequence ID" value="GGB66600.1"/>
    <property type="molecule type" value="Genomic_DNA"/>
</dbReference>
<dbReference type="InterPro" id="IPR004919">
    <property type="entry name" value="GmrSD_N"/>
</dbReference>
<protein>
    <recommendedName>
        <fullName evidence="5">DUF262 domain-containing protein</fullName>
    </recommendedName>
</protein>
<dbReference type="InterPro" id="IPR011089">
    <property type="entry name" value="GmrSD_C"/>
</dbReference>
<accession>A0ABQ1JGX7</accession>
<keyword evidence="4" id="KW-1185">Reference proteome</keyword>
<feature type="domain" description="GmrSD restriction endonucleases N-terminal" evidence="1">
    <location>
        <begin position="15"/>
        <end position="225"/>
    </location>
</feature>
<sequence length="552" mass="63477">MDSGIKSQTCSLAELLARDVELKMPPYQRSYVWDVDEVGELLGDLRTAAAGRRHHFIGAIVLVDVDEYTSLVVDGQQRLTTLTMILAVLRDLETDEKLKTNLHALIGDRDRARRGDDRAWRMTLNHVDNPFFREAVQEEGATQRRDIETEESSNHNRFQTNLEWLEKQIKPMSSAERLSLFETIRDRVVVVRVTVPNRNEGNEVFRVLNTRGKAPNSHDIIKTEILQKADVPLEDANKYAREWLDYEAQLGGSGLNELLNIIRQLYSKAQKGKTSDFAKVVLSKVDAKTFLDKELPRYVDAYRTVLKGDPDLGDKSAAVKTALDHLRLIDHSLWKVPAVAYLYHNSHKEDEALKFFQLLERFAFVMMLHITDRTPRQKRYTKLTQTILAGKPLLDGKSVLHFSKDDQKKVRDRLSGRFGNFSQRRAIALRLNAALENGEAVSPEDDATVEHVLPRAVPEDSFWNTVWPNGPVQRELCETVGNFVIVPQHINRAADRKDFREKKKIFFEQGGRIFSLTEDLRNRQSWTAEDVRSRTEQLVDILMMVWFSDLDE</sequence>
<evidence type="ECO:0000259" key="1">
    <source>
        <dbReference type="Pfam" id="PF03235"/>
    </source>
</evidence>
<dbReference type="RefSeq" id="WP_084394618.1">
    <property type="nucleotide sequence ID" value="NZ_BMKF01000001.1"/>
</dbReference>
<evidence type="ECO:0000259" key="2">
    <source>
        <dbReference type="Pfam" id="PF07510"/>
    </source>
</evidence>
<dbReference type="Pfam" id="PF07510">
    <property type="entry name" value="GmrSD_C"/>
    <property type="match status" value="1"/>
</dbReference>
<dbReference type="Proteomes" id="UP000628854">
    <property type="component" value="Unassembled WGS sequence"/>
</dbReference>
<dbReference type="PANTHER" id="PTHR35149:SF2">
    <property type="entry name" value="DUF262 DOMAIN-CONTAINING PROTEIN"/>
    <property type="match status" value="1"/>
</dbReference>
<dbReference type="PANTHER" id="PTHR35149">
    <property type="entry name" value="SLL5132 PROTEIN"/>
    <property type="match status" value="1"/>
</dbReference>
<reference evidence="4" key="1">
    <citation type="journal article" date="2019" name="Int. J. Syst. Evol. Microbiol.">
        <title>The Global Catalogue of Microorganisms (GCM) 10K type strain sequencing project: providing services to taxonomists for standard genome sequencing and annotation.</title>
        <authorList>
            <consortium name="The Broad Institute Genomics Platform"/>
            <consortium name="The Broad Institute Genome Sequencing Center for Infectious Disease"/>
            <person name="Wu L."/>
            <person name="Ma J."/>
        </authorList>
    </citation>
    <scope>NUCLEOTIDE SEQUENCE [LARGE SCALE GENOMIC DNA]</scope>
    <source>
        <strain evidence="4">CGMCC 1.15928</strain>
    </source>
</reference>
<gene>
    <name evidence="3" type="ORF">GCM10011503_14220</name>
</gene>